<evidence type="ECO:0000313" key="3">
    <source>
        <dbReference type="Proteomes" id="UP000532010"/>
    </source>
</evidence>
<organism evidence="2 3">
    <name type="scientific">Microvirga lupini</name>
    <dbReference type="NCBI Taxonomy" id="420324"/>
    <lineage>
        <taxon>Bacteria</taxon>
        <taxon>Pseudomonadati</taxon>
        <taxon>Pseudomonadota</taxon>
        <taxon>Alphaproteobacteria</taxon>
        <taxon>Hyphomicrobiales</taxon>
        <taxon>Methylobacteriaceae</taxon>
        <taxon>Microvirga</taxon>
    </lineage>
</organism>
<sequence>MSGPITVRSITSLSEFEACAQDWDLAVAQTPYASIHARHFWLKHWLETVGRGRELAFRLMYDNDGVLGCAAWIVERKSFRLFSIPYLSLAGGPMSKRTQVILSRRQEEAAAAMLKDLSHLKWWWLDPERIHDNDPLLRSFPSSSVVIDAVERVSYMLPRVTTETRWDDYLKARSRKFRKQRKRGHQDQLLSIRNYPQDFVSVDQFIDAIAAIAHSSWAFREGTSIVSTESEWKFWQGVLREAAAQGTLHASCAFNEERPIAFIFGILEHGILYALKTAFAEAGAQVGAGRFAFSALIQSAMSHPGISTVDLDFITSHGDYKAGWATQLETVKSYYAFRQGLGPRMLAQAYAFKKYLSKKPEENLPQLSEATT</sequence>
<dbReference type="InterPro" id="IPR038740">
    <property type="entry name" value="BioF2-like_GNAT_dom"/>
</dbReference>
<dbReference type="AlphaFoldDB" id="A0A7W4YZ04"/>
<dbReference type="EMBL" id="JACHWB010000013">
    <property type="protein sequence ID" value="MBB3021696.1"/>
    <property type="molecule type" value="Genomic_DNA"/>
</dbReference>
<accession>A0A7W4YZ04</accession>
<feature type="domain" description="BioF2-like acetyltransferase" evidence="1">
    <location>
        <begin position="173"/>
        <end position="321"/>
    </location>
</feature>
<evidence type="ECO:0000313" key="2">
    <source>
        <dbReference type="EMBL" id="MBB3021696.1"/>
    </source>
</evidence>
<evidence type="ECO:0000259" key="1">
    <source>
        <dbReference type="Pfam" id="PF13480"/>
    </source>
</evidence>
<protein>
    <recommendedName>
        <fullName evidence="1">BioF2-like acetyltransferase domain-containing protein</fullName>
    </recommendedName>
</protein>
<reference evidence="2 3" key="1">
    <citation type="submission" date="2020-08" db="EMBL/GenBank/DDBJ databases">
        <title>The Agave Microbiome: Exploring the role of microbial communities in plant adaptations to desert environments.</title>
        <authorList>
            <person name="Partida-Martinez L.P."/>
        </authorList>
    </citation>
    <scope>NUCLEOTIDE SEQUENCE [LARGE SCALE GENOMIC DNA]</scope>
    <source>
        <strain evidence="2 3">AT3.9</strain>
    </source>
</reference>
<dbReference type="SUPFAM" id="SSF55729">
    <property type="entry name" value="Acyl-CoA N-acyltransferases (Nat)"/>
    <property type="match status" value="1"/>
</dbReference>
<dbReference type="Pfam" id="PF13480">
    <property type="entry name" value="Acetyltransf_6"/>
    <property type="match status" value="1"/>
</dbReference>
<dbReference type="Proteomes" id="UP000532010">
    <property type="component" value="Unassembled WGS sequence"/>
</dbReference>
<proteinExistence type="predicted"/>
<comment type="caution">
    <text evidence="2">The sequence shown here is derived from an EMBL/GenBank/DDBJ whole genome shotgun (WGS) entry which is preliminary data.</text>
</comment>
<dbReference type="RefSeq" id="WP_183454778.1">
    <property type="nucleotide sequence ID" value="NZ_JACHWB010000013.1"/>
</dbReference>
<dbReference type="InterPro" id="IPR016181">
    <property type="entry name" value="Acyl_CoA_acyltransferase"/>
</dbReference>
<keyword evidence="3" id="KW-1185">Reference proteome</keyword>
<gene>
    <name evidence="2" type="ORF">FHR70_004801</name>
</gene>
<name>A0A7W4YZ04_9HYPH</name>